<sequence>MIRVVVVVAVLSVAALAWFSLSNEARRDMSDANQSRCAAYAAADLDCPYSSNK</sequence>
<reference evidence="1" key="1">
    <citation type="journal article" date="2015" name="Nature">
        <title>Complex archaea that bridge the gap between prokaryotes and eukaryotes.</title>
        <authorList>
            <person name="Spang A."/>
            <person name="Saw J.H."/>
            <person name="Jorgensen S.L."/>
            <person name="Zaremba-Niedzwiedzka K."/>
            <person name="Martijn J."/>
            <person name="Lind A.E."/>
            <person name="van Eijk R."/>
            <person name="Schleper C."/>
            <person name="Guy L."/>
            <person name="Ettema T.J."/>
        </authorList>
    </citation>
    <scope>NUCLEOTIDE SEQUENCE</scope>
</reference>
<proteinExistence type="predicted"/>
<organism evidence="1">
    <name type="scientific">marine sediment metagenome</name>
    <dbReference type="NCBI Taxonomy" id="412755"/>
    <lineage>
        <taxon>unclassified sequences</taxon>
        <taxon>metagenomes</taxon>
        <taxon>ecological metagenomes</taxon>
    </lineage>
</organism>
<protein>
    <submittedName>
        <fullName evidence="1">Uncharacterized protein</fullName>
    </submittedName>
</protein>
<comment type="caution">
    <text evidence="1">The sequence shown here is derived from an EMBL/GenBank/DDBJ whole genome shotgun (WGS) entry which is preliminary data.</text>
</comment>
<accession>A0A0F9WTB1</accession>
<gene>
    <name evidence="1" type="ORF">LCGC14_0236580</name>
</gene>
<evidence type="ECO:0000313" key="1">
    <source>
        <dbReference type="EMBL" id="KKN89526.1"/>
    </source>
</evidence>
<dbReference type="EMBL" id="LAZR01000117">
    <property type="protein sequence ID" value="KKN89526.1"/>
    <property type="molecule type" value="Genomic_DNA"/>
</dbReference>
<dbReference type="AlphaFoldDB" id="A0A0F9WTB1"/>
<name>A0A0F9WTB1_9ZZZZ</name>